<accession>A0A0F8YNE5</accession>
<dbReference type="PANTHER" id="PTHR10416">
    <property type="entry name" value="DNA POLYMERASE DELTA SUBUNIT 2"/>
    <property type="match status" value="1"/>
</dbReference>
<proteinExistence type="inferred from homology"/>
<dbReference type="Gene3D" id="3.60.21.50">
    <property type="match status" value="1"/>
</dbReference>
<feature type="non-terminal residue" evidence="3">
    <location>
        <position position="305"/>
    </location>
</feature>
<comment type="similarity">
    <text evidence="1">Belongs to the DNA polymerase delta/II small subunit family.</text>
</comment>
<dbReference type="InterPro" id="IPR024826">
    <property type="entry name" value="DNA_pol_delta/II_ssu"/>
</dbReference>
<gene>
    <name evidence="3" type="ORF">LCGC14_3133320</name>
</gene>
<dbReference type="GO" id="GO:0042575">
    <property type="term" value="C:DNA polymerase complex"/>
    <property type="evidence" value="ECO:0007669"/>
    <property type="project" value="TreeGrafter"/>
</dbReference>
<comment type="caution">
    <text evidence="3">The sequence shown here is derived from an EMBL/GenBank/DDBJ whole genome shotgun (WGS) entry which is preliminary data.</text>
</comment>
<name>A0A0F8YNE5_9ZZZZ</name>
<dbReference type="GO" id="GO:0006271">
    <property type="term" value="P:DNA strand elongation involved in DNA replication"/>
    <property type="evidence" value="ECO:0007669"/>
    <property type="project" value="TreeGrafter"/>
</dbReference>
<sequence>MILKKDVSYALNYALNKGFQIHPNALKILEDIDAKELKRIIKEIVREKTRQKRFLIDQDDLETVLGIKEDQSIENEHRVLFDPSSKITSAEGVSGFNALFSNRFSKLKRIVSNRPEAKMLKSIASIIAAKSNNDMYVCGLVSERSSERNVTKLLIDDASGSLETIVFDKNLQKTANQLLIDQFVMLKVRMGKNGGFITRDVIVPDVPDHFSNRSETEAYAVFLSDLHVGSKYFMKKEFDDFISWLSSPDPIARKVRFMILGGDVVDGIGIYPNQDKELECPTVEEQLEKLEEILTKIPKNIKVFI</sequence>
<evidence type="ECO:0000256" key="1">
    <source>
        <dbReference type="ARBA" id="ARBA00006035"/>
    </source>
</evidence>
<reference evidence="3" key="1">
    <citation type="journal article" date="2015" name="Nature">
        <title>Complex archaea that bridge the gap between prokaryotes and eukaryotes.</title>
        <authorList>
            <person name="Spang A."/>
            <person name="Saw J.H."/>
            <person name="Jorgensen S.L."/>
            <person name="Zaremba-Niedzwiedzka K."/>
            <person name="Martijn J."/>
            <person name="Lind A.E."/>
            <person name="van Eijk R."/>
            <person name="Schleper C."/>
            <person name="Guy L."/>
            <person name="Ettema T.J."/>
        </authorList>
    </citation>
    <scope>NUCLEOTIDE SEQUENCE</scope>
</reference>
<evidence type="ECO:0000313" key="3">
    <source>
        <dbReference type="EMBL" id="KKK49611.1"/>
    </source>
</evidence>
<dbReference type="PANTHER" id="PTHR10416:SF0">
    <property type="entry name" value="DNA POLYMERASE DELTA SUBUNIT 2"/>
    <property type="match status" value="1"/>
</dbReference>
<dbReference type="AlphaFoldDB" id="A0A0F8YNE5"/>
<organism evidence="3">
    <name type="scientific">marine sediment metagenome</name>
    <dbReference type="NCBI Taxonomy" id="412755"/>
    <lineage>
        <taxon>unclassified sequences</taxon>
        <taxon>metagenomes</taxon>
        <taxon>ecological metagenomes</taxon>
    </lineage>
</organism>
<protein>
    <submittedName>
        <fullName evidence="3">Uncharacterized protein</fullName>
    </submittedName>
</protein>
<evidence type="ECO:0000256" key="2">
    <source>
        <dbReference type="ARBA" id="ARBA00022705"/>
    </source>
</evidence>
<keyword evidence="2" id="KW-0235">DNA replication</keyword>
<dbReference type="EMBL" id="LAZR01068452">
    <property type="protein sequence ID" value="KKK49611.1"/>
    <property type="molecule type" value="Genomic_DNA"/>
</dbReference>